<dbReference type="InterPro" id="IPR011989">
    <property type="entry name" value="ARM-like"/>
</dbReference>
<name>A0A812XD12_9DINO</name>
<protein>
    <recommendedName>
        <fullName evidence="4">Vesicle tethering protein Uso1/P115-like head domain-containing protein</fullName>
    </recommendedName>
</protein>
<comment type="caution">
    <text evidence="2">The sequence shown here is derived from an EMBL/GenBank/DDBJ whole genome shotgun (WGS) entry which is preliminary data.</text>
</comment>
<evidence type="ECO:0008006" key="4">
    <source>
        <dbReference type="Google" id="ProtNLM"/>
    </source>
</evidence>
<evidence type="ECO:0000313" key="3">
    <source>
        <dbReference type="Proteomes" id="UP000601435"/>
    </source>
</evidence>
<keyword evidence="3" id="KW-1185">Reference proteome</keyword>
<dbReference type="Proteomes" id="UP000601435">
    <property type="component" value="Unassembled WGS sequence"/>
</dbReference>
<accession>A0A812XD12</accession>
<gene>
    <name evidence="2" type="ORF">SNEC2469_LOCUS21306</name>
</gene>
<organism evidence="2 3">
    <name type="scientific">Symbiodinium necroappetens</name>
    <dbReference type="NCBI Taxonomy" id="1628268"/>
    <lineage>
        <taxon>Eukaryota</taxon>
        <taxon>Sar</taxon>
        <taxon>Alveolata</taxon>
        <taxon>Dinophyceae</taxon>
        <taxon>Suessiales</taxon>
        <taxon>Symbiodiniaceae</taxon>
        <taxon>Symbiodinium</taxon>
    </lineage>
</organism>
<reference evidence="2" key="1">
    <citation type="submission" date="2021-02" db="EMBL/GenBank/DDBJ databases">
        <authorList>
            <person name="Dougan E. K."/>
            <person name="Rhodes N."/>
            <person name="Thang M."/>
            <person name="Chan C."/>
        </authorList>
    </citation>
    <scope>NUCLEOTIDE SEQUENCE</scope>
</reference>
<dbReference type="Gene3D" id="1.25.10.10">
    <property type="entry name" value="Leucine-rich Repeat Variant"/>
    <property type="match status" value="1"/>
</dbReference>
<feature type="coiled-coil region" evidence="1">
    <location>
        <begin position="128"/>
        <end position="227"/>
    </location>
</feature>
<keyword evidence="1" id="KW-0175">Coiled coil</keyword>
<evidence type="ECO:0000313" key="2">
    <source>
        <dbReference type="EMBL" id="CAE7737528.1"/>
    </source>
</evidence>
<feature type="non-terminal residue" evidence="2">
    <location>
        <position position="1"/>
    </location>
</feature>
<dbReference type="OrthoDB" id="10534662at2759"/>
<dbReference type="AlphaFoldDB" id="A0A812XD12"/>
<evidence type="ECO:0000256" key="1">
    <source>
        <dbReference type="SAM" id="Coils"/>
    </source>
</evidence>
<sequence length="307" mass="32926">AVVGDPSASLCSLLQLVAEWCNGCTSASEVLARSPAQLPELVALLEPSTSPSDSQGVHVRGLTALVLGTCLLQLPSQEDALVSQGRLMEILAARVGVDAFTRAAEVRIWLERGGGGAGSPAAGMAEDVAEHFKDLIKMQDKVQQLKEENTELRKLTTDEDKTLLLWKVRALTKQCEALQAQSDLLQASRGSVEVARLRERQQQRAVRQELEQQLQVLALALDEAEGKEPLRPLQQATESTEVDSLAAERDELLAVRGSEPGTQAAGFLAPLGFAPSKPNREVTAWEAAAERLGHQAMTLSMAGPAKV</sequence>
<proteinExistence type="predicted"/>
<dbReference type="EMBL" id="CAJNJA010037720">
    <property type="protein sequence ID" value="CAE7737528.1"/>
    <property type="molecule type" value="Genomic_DNA"/>
</dbReference>